<evidence type="ECO:0000313" key="2">
    <source>
        <dbReference type="EMBL" id="KAJ4428171.1"/>
    </source>
</evidence>
<name>A0ABQ8S2E3_PERAM</name>
<feature type="region of interest" description="Disordered" evidence="1">
    <location>
        <begin position="31"/>
        <end position="82"/>
    </location>
</feature>
<dbReference type="Proteomes" id="UP001148838">
    <property type="component" value="Unassembled WGS sequence"/>
</dbReference>
<comment type="caution">
    <text evidence="2">The sequence shown here is derived from an EMBL/GenBank/DDBJ whole genome shotgun (WGS) entry which is preliminary data.</text>
</comment>
<proteinExistence type="predicted"/>
<evidence type="ECO:0000256" key="1">
    <source>
        <dbReference type="SAM" id="MobiDB-lite"/>
    </source>
</evidence>
<reference evidence="2 3" key="1">
    <citation type="journal article" date="2022" name="Allergy">
        <title>Genome assembly and annotation of Periplaneta americana reveal a comprehensive cockroach allergen profile.</title>
        <authorList>
            <person name="Wang L."/>
            <person name="Xiong Q."/>
            <person name="Saelim N."/>
            <person name="Wang L."/>
            <person name="Nong W."/>
            <person name="Wan A.T."/>
            <person name="Shi M."/>
            <person name="Liu X."/>
            <person name="Cao Q."/>
            <person name="Hui J.H.L."/>
            <person name="Sookrung N."/>
            <person name="Leung T.F."/>
            <person name="Tungtrongchitr A."/>
            <person name="Tsui S.K.W."/>
        </authorList>
    </citation>
    <scope>NUCLEOTIDE SEQUENCE [LARGE SCALE GENOMIC DNA]</scope>
    <source>
        <strain evidence="2">PWHHKU_190912</strain>
    </source>
</reference>
<keyword evidence="3" id="KW-1185">Reference proteome</keyword>
<dbReference type="EMBL" id="JAJSOF020000037">
    <property type="protein sequence ID" value="KAJ4428171.1"/>
    <property type="molecule type" value="Genomic_DNA"/>
</dbReference>
<protein>
    <submittedName>
        <fullName evidence="2">Uncharacterized protein</fullName>
    </submittedName>
</protein>
<evidence type="ECO:0000313" key="3">
    <source>
        <dbReference type="Proteomes" id="UP001148838"/>
    </source>
</evidence>
<gene>
    <name evidence="2" type="ORF">ANN_24186</name>
</gene>
<organism evidence="2 3">
    <name type="scientific">Periplaneta americana</name>
    <name type="common">American cockroach</name>
    <name type="synonym">Blatta americana</name>
    <dbReference type="NCBI Taxonomy" id="6978"/>
    <lineage>
        <taxon>Eukaryota</taxon>
        <taxon>Metazoa</taxon>
        <taxon>Ecdysozoa</taxon>
        <taxon>Arthropoda</taxon>
        <taxon>Hexapoda</taxon>
        <taxon>Insecta</taxon>
        <taxon>Pterygota</taxon>
        <taxon>Neoptera</taxon>
        <taxon>Polyneoptera</taxon>
        <taxon>Dictyoptera</taxon>
        <taxon>Blattodea</taxon>
        <taxon>Blattoidea</taxon>
        <taxon>Blattidae</taxon>
        <taxon>Blattinae</taxon>
        <taxon>Periplaneta</taxon>
    </lineage>
</organism>
<sequence>MAGLCEGGNEPPGSLKAKTGCLHITRRLTMHKGGMTASQHNSGPLIRPTRRATPIAGERSQRRGNVDQPLRGRHDHRASARISPLGPCRIPVRCLCLAKQ</sequence>
<accession>A0ABQ8S2E3</accession>